<reference evidence="2" key="1">
    <citation type="submission" date="2021-03" db="EMBL/GenBank/DDBJ databases">
        <title>Plesiomonas shigelloides zfcc0051, isolated from zebrafish feces.</title>
        <authorList>
            <person name="Vanderhoek Z."/>
            <person name="Gaulke C."/>
        </authorList>
    </citation>
    <scope>NUCLEOTIDE SEQUENCE</scope>
    <source>
        <strain evidence="2">Zfcc0051</strain>
    </source>
</reference>
<comment type="caution">
    <text evidence="2">The sequence shown here is derived from an EMBL/GenBank/DDBJ whole genome shotgun (WGS) entry which is preliminary data.</text>
</comment>
<dbReference type="NCBIfam" id="TIGR00254">
    <property type="entry name" value="GGDEF"/>
    <property type="match status" value="1"/>
</dbReference>
<dbReference type="EMBL" id="JAFNAA010000006">
    <property type="protein sequence ID" value="MBO1107972.1"/>
    <property type="molecule type" value="Genomic_DNA"/>
</dbReference>
<dbReference type="Pfam" id="PF00990">
    <property type="entry name" value="GGDEF"/>
    <property type="match status" value="1"/>
</dbReference>
<name>A0A379CJD7_PLESH</name>
<dbReference type="GeneID" id="69705171"/>
<dbReference type="SUPFAM" id="SSF141868">
    <property type="entry name" value="EAL domain-like"/>
    <property type="match status" value="1"/>
</dbReference>
<dbReference type="NCBIfam" id="NF008281">
    <property type="entry name" value="PRK11059.1"/>
    <property type="match status" value="1"/>
</dbReference>
<dbReference type="SMART" id="SM00267">
    <property type="entry name" value="GGDEF"/>
    <property type="match status" value="1"/>
</dbReference>
<protein>
    <submittedName>
        <fullName evidence="2">RNase E specificity factor CsrD</fullName>
    </submittedName>
</protein>
<dbReference type="AlphaFoldDB" id="A0A379CJD7"/>
<dbReference type="InterPro" id="IPR033423">
    <property type="entry name" value="GAPES4"/>
</dbReference>
<sequence>MRFTTRFVAFVTSFVGLAMVVMLIGGTLGFRQLAEDQVSHRWLTVVTVIDQALQKDEPNKLDDWLPPILAAAEVQTLTIRNAAREIYHYQAPKNVEINDKMLVHYQYPLLLNPGDQVQISAVDPLLRYTYSITSMSSISLASGLVIIGLIFGLNWLREQLLGAEMLEDRARLILKKGIEDIPQRDPREWPQSASVVLDRLMSELHDARQERSRFDTFIRSHTFLDQLTGVSNRMFFDNQLSALLDEPESHGCVMVIRLADIDVLRHDMGDKVADALIQDLVSQLSTFVLRVPNGLLARYFDGDFAALLPQLGIKEAGHLAEQILKMTQQLPLPSGIDASAFVFIGLVSFRQNDILENVMDEAEMAVRSASLQGSNSWFASSKERPDDAPVRGSVRWRTLLENALNKKELYPFTQAILSRDGVTEQVEMFIRIKDEQGNWLRSVEFMPMVKQLGLAERFDREIMLMAIRLLEKIPGHEGIAVNLTVDALLRKSFQYWLRDLLMQQPRNIRQRLFLELAEADLCQHIDRLRTLARFLKGMDCKLVVVQAGLTVVNTFYIKLLQIDIIKLHPSLVHNIDQRPENQLFVRSLIGACAGTTARLYAVGVQSTQEWTKLRKLGVYAGQGTLFAPVKPVTQRRQLSFRRPRA</sequence>
<keyword evidence="1" id="KW-0472">Membrane</keyword>
<accession>A0A379CJD7</accession>
<dbReference type="KEGG" id="pshi:SAMEA2665130_0333"/>
<dbReference type="Pfam" id="PF17157">
    <property type="entry name" value="GAPES4"/>
    <property type="match status" value="1"/>
</dbReference>
<feature type="transmembrane region" description="Helical" evidence="1">
    <location>
        <begin position="7"/>
        <end position="30"/>
    </location>
</feature>
<dbReference type="InterPro" id="IPR001633">
    <property type="entry name" value="EAL_dom"/>
</dbReference>
<dbReference type="PROSITE" id="PS50887">
    <property type="entry name" value="GGDEF"/>
    <property type="match status" value="1"/>
</dbReference>
<dbReference type="InterPro" id="IPR029787">
    <property type="entry name" value="Nucleotide_cyclase"/>
</dbReference>
<keyword evidence="1" id="KW-0812">Transmembrane</keyword>
<dbReference type="InterPro" id="IPR035919">
    <property type="entry name" value="EAL_sf"/>
</dbReference>
<dbReference type="Proteomes" id="UP000664658">
    <property type="component" value="Unassembled WGS sequence"/>
</dbReference>
<dbReference type="InterPro" id="IPR050706">
    <property type="entry name" value="Cyclic-di-GMP_PDE-like"/>
</dbReference>
<dbReference type="SMART" id="SM00052">
    <property type="entry name" value="EAL"/>
    <property type="match status" value="1"/>
</dbReference>
<evidence type="ECO:0000313" key="2">
    <source>
        <dbReference type="EMBL" id="MBO1107972.1"/>
    </source>
</evidence>
<dbReference type="Pfam" id="PF00563">
    <property type="entry name" value="EAL"/>
    <property type="match status" value="1"/>
</dbReference>
<evidence type="ECO:0000313" key="3">
    <source>
        <dbReference type="Proteomes" id="UP000664658"/>
    </source>
</evidence>
<dbReference type="Gene3D" id="3.20.20.450">
    <property type="entry name" value="EAL domain"/>
    <property type="match status" value="1"/>
</dbReference>
<organism evidence="2 3">
    <name type="scientific">Plesiomonas shigelloides</name>
    <name type="common">Aeromonas shigelloides</name>
    <dbReference type="NCBI Taxonomy" id="703"/>
    <lineage>
        <taxon>Bacteria</taxon>
        <taxon>Pseudomonadati</taxon>
        <taxon>Pseudomonadota</taxon>
        <taxon>Gammaproteobacteria</taxon>
        <taxon>Enterobacterales</taxon>
        <taxon>Enterobacteriaceae</taxon>
        <taxon>Plesiomonas</taxon>
    </lineage>
</organism>
<dbReference type="GO" id="GO:0071111">
    <property type="term" value="F:cyclic-guanylate-specific phosphodiesterase activity"/>
    <property type="evidence" value="ECO:0007669"/>
    <property type="project" value="InterPro"/>
</dbReference>
<dbReference type="SUPFAM" id="SSF55073">
    <property type="entry name" value="Nucleotide cyclase"/>
    <property type="match status" value="1"/>
</dbReference>
<gene>
    <name evidence="2" type="primary">csrD</name>
    <name evidence="2" type="ORF">J2R62_07020</name>
</gene>
<proteinExistence type="predicted"/>
<keyword evidence="1" id="KW-1133">Transmembrane helix</keyword>
<dbReference type="PROSITE" id="PS50883">
    <property type="entry name" value="EAL"/>
    <property type="match status" value="1"/>
</dbReference>
<dbReference type="InterPro" id="IPR043128">
    <property type="entry name" value="Rev_trsase/Diguanyl_cyclase"/>
</dbReference>
<dbReference type="RefSeq" id="WP_047708703.1">
    <property type="nucleotide sequence ID" value="NZ_CP050969.1"/>
</dbReference>
<dbReference type="CDD" id="cd01948">
    <property type="entry name" value="EAL"/>
    <property type="match status" value="1"/>
</dbReference>
<dbReference type="InterPro" id="IPR000160">
    <property type="entry name" value="GGDEF_dom"/>
</dbReference>
<dbReference type="PANTHER" id="PTHR33121">
    <property type="entry name" value="CYCLIC DI-GMP PHOSPHODIESTERASE PDEF"/>
    <property type="match status" value="1"/>
</dbReference>
<dbReference type="PANTHER" id="PTHR33121:SF32">
    <property type="entry name" value="RNASE E SPECIFICITY FACTOR CSRD"/>
    <property type="match status" value="1"/>
</dbReference>
<dbReference type="Gene3D" id="3.30.70.270">
    <property type="match status" value="1"/>
</dbReference>
<evidence type="ECO:0000256" key="1">
    <source>
        <dbReference type="SAM" id="Phobius"/>
    </source>
</evidence>